<dbReference type="AlphaFoldDB" id="D9SQ83"/>
<keyword evidence="2 6" id="KW-0812">Transmembrane</keyword>
<feature type="transmembrane region" description="Helical" evidence="6">
    <location>
        <begin position="299"/>
        <end position="325"/>
    </location>
</feature>
<evidence type="ECO:0000256" key="5">
    <source>
        <dbReference type="ARBA" id="ARBA00023136"/>
    </source>
</evidence>
<evidence type="ECO:0000256" key="2">
    <source>
        <dbReference type="ARBA" id="ARBA00022692"/>
    </source>
</evidence>
<evidence type="ECO:0000256" key="6">
    <source>
        <dbReference type="SAM" id="Phobius"/>
    </source>
</evidence>
<feature type="transmembrane region" description="Helical" evidence="6">
    <location>
        <begin position="64"/>
        <end position="83"/>
    </location>
</feature>
<evidence type="ECO:0000313" key="7">
    <source>
        <dbReference type="EMBL" id="ADL50150.1"/>
    </source>
</evidence>
<sequence length="399" mass="45016">MDTYRDEKRLLRYTYLFIVVCSLNLFIIKDPLDFGALIMGAVMIVLLAYTYFILRRFFPDGDKYIFIFSSMLTALGLVMIYRLDRGLAIKQIVWLILGIAIFIFIVVLVPELKRFKKFKYIYMVLTLAFMAMATFIGTEIFGAKNWVYVGPISFQPSEFGKVFLILYLAAALEEYENFKQLIEPAFIVMVSLGFMILQRDLGTALMIFAISLTMLYISTSKLKYILTCLALFAIGATLSYFLFYHVRRRVLIWHDPWPYVGNESYQLVQGYYGIAMGGLFGSGLGLGHPEFVAVRESDLIFSVIAEEMGMLVGFAVLILHFLLFYRNIRGAIYAKSNFTKLLTVGLSTMIATQTLVIVGGVTGFIPLTGITLPLVSYGGTSLLITFISLGIIQKVSEGE</sequence>
<dbReference type="GO" id="GO:0008360">
    <property type="term" value="P:regulation of cell shape"/>
    <property type="evidence" value="ECO:0007669"/>
    <property type="project" value="UniProtKB-KW"/>
</dbReference>
<keyword evidence="8" id="KW-1185">Reference proteome</keyword>
<evidence type="ECO:0000256" key="3">
    <source>
        <dbReference type="ARBA" id="ARBA00022960"/>
    </source>
</evidence>
<protein>
    <submittedName>
        <fullName evidence="7">Cell cycle protein</fullName>
    </submittedName>
</protein>
<dbReference type="Pfam" id="PF01098">
    <property type="entry name" value="FTSW_RODA_SPOVE"/>
    <property type="match status" value="1"/>
</dbReference>
<feature type="transmembrane region" description="Helical" evidence="6">
    <location>
        <begin position="374"/>
        <end position="392"/>
    </location>
</feature>
<dbReference type="HOGENOM" id="CLU_029243_3_0_9"/>
<dbReference type="GO" id="GO:0051301">
    <property type="term" value="P:cell division"/>
    <property type="evidence" value="ECO:0007669"/>
    <property type="project" value="InterPro"/>
</dbReference>
<dbReference type="eggNOG" id="COG0772">
    <property type="taxonomic scope" value="Bacteria"/>
</dbReference>
<dbReference type="RefSeq" id="WP_010075083.1">
    <property type="nucleotide sequence ID" value="NC_014393.1"/>
</dbReference>
<evidence type="ECO:0000256" key="1">
    <source>
        <dbReference type="ARBA" id="ARBA00004141"/>
    </source>
</evidence>
<keyword evidence="5 6" id="KW-0472">Membrane</keyword>
<keyword evidence="3" id="KW-0133">Cell shape</keyword>
<dbReference type="KEGG" id="ccb:Clocel_0370"/>
<comment type="subcellular location">
    <subcellularLocation>
        <location evidence="1">Membrane</location>
        <topology evidence="1">Multi-pass membrane protein</topology>
    </subcellularLocation>
</comment>
<dbReference type="Proteomes" id="UP000002730">
    <property type="component" value="Chromosome"/>
</dbReference>
<keyword evidence="4 6" id="KW-1133">Transmembrane helix</keyword>
<dbReference type="OrthoDB" id="9812661at2"/>
<reference evidence="7 8" key="1">
    <citation type="submission" date="2010-08" db="EMBL/GenBank/DDBJ databases">
        <title>Complete sequence of Clostridium cellulovorans 743B.</title>
        <authorList>
            <consortium name="US DOE Joint Genome Institute"/>
            <person name="Lucas S."/>
            <person name="Copeland A."/>
            <person name="Lapidus A."/>
            <person name="Cheng J.-F."/>
            <person name="Bruce D."/>
            <person name="Goodwin L."/>
            <person name="Pitluck S."/>
            <person name="Chertkov O."/>
            <person name="Detter J.C."/>
            <person name="Han C."/>
            <person name="Tapia R."/>
            <person name="Land M."/>
            <person name="Hauser L."/>
            <person name="Chang Y.-J."/>
            <person name="Jeffries C."/>
            <person name="Kyrpides N."/>
            <person name="Ivanova N."/>
            <person name="Mikhailova N."/>
            <person name="Hemme C.L."/>
            <person name="Woyke T."/>
        </authorList>
    </citation>
    <scope>NUCLEOTIDE SEQUENCE [LARGE SCALE GENOMIC DNA]</scope>
    <source>
        <strain evidence="8">ATCC 35296 / DSM 3052 / OCM 3 / 743B</strain>
    </source>
</reference>
<organism evidence="7 8">
    <name type="scientific">Clostridium cellulovorans (strain ATCC 35296 / DSM 3052 / OCM 3 / 743B)</name>
    <dbReference type="NCBI Taxonomy" id="573061"/>
    <lineage>
        <taxon>Bacteria</taxon>
        <taxon>Bacillati</taxon>
        <taxon>Bacillota</taxon>
        <taxon>Clostridia</taxon>
        <taxon>Eubacteriales</taxon>
        <taxon>Clostridiaceae</taxon>
        <taxon>Clostridium</taxon>
    </lineage>
</organism>
<evidence type="ECO:0000256" key="4">
    <source>
        <dbReference type="ARBA" id="ARBA00022989"/>
    </source>
</evidence>
<dbReference type="GO" id="GO:0005886">
    <property type="term" value="C:plasma membrane"/>
    <property type="evidence" value="ECO:0007669"/>
    <property type="project" value="TreeGrafter"/>
</dbReference>
<feature type="transmembrane region" description="Helical" evidence="6">
    <location>
        <begin position="121"/>
        <end position="142"/>
    </location>
</feature>
<dbReference type="InterPro" id="IPR001182">
    <property type="entry name" value="FtsW/RodA"/>
</dbReference>
<accession>D9SQ83</accession>
<dbReference type="GO" id="GO:0032153">
    <property type="term" value="C:cell division site"/>
    <property type="evidence" value="ECO:0007669"/>
    <property type="project" value="TreeGrafter"/>
</dbReference>
<proteinExistence type="predicted"/>
<dbReference type="STRING" id="573061.Clocel_0370"/>
<feature type="transmembrane region" description="Helical" evidence="6">
    <location>
        <begin position="185"/>
        <end position="218"/>
    </location>
</feature>
<name>D9SQ83_CLOC7</name>
<feature type="transmembrane region" description="Helical" evidence="6">
    <location>
        <begin position="224"/>
        <end position="246"/>
    </location>
</feature>
<dbReference type="PANTHER" id="PTHR30474:SF3">
    <property type="entry name" value="PEPTIDOGLYCAN GLYCOSYLTRANSFERASE RODA"/>
    <property type="match status" value="1"/>
</dbReference>
<gene>
    <name evidence="7" type="ordered locus">Clocel_0370</name>
</gene>
<dbReference type="EMBL" id="CP002160">
    <property type="protein sequence ID" value="ADL50150.1"/>
    <property type="molecule type" value="Genomic_DNA"/>
</dbReference>
<feature type="transmembrane region" description="Helical" evidence="6">
    <location>
        <begin position="346"/>
        <end position="368"/>
    </location>
</feature>
<dbReference type="PANTHER" id="PTHR30474">
    <property type="entry name" value="CELL CYCLE PROTEIN"/>
    <property type="match status" value="1"/>
</dbReference>
<feature type="transmembrane region" description="Helical" evidence="6">
    <location>
        <begin position="34"/>
        <end position="52"/>
    </location>
</feature>
<dbReference type="GO" id="GO:0015648">
    <property type="term" value="F:lipid-linked peptidoglycan transporter activity"/>
    <property type="evidence" value="ECO:0007669"/>
    <property type="project" value="TreeGrafter"/>
</dbReference>
<feature type="transmembrane region" description="Helical" evidence="6">
    <location>
        <begin position="12"/>
        <end position="28"/>
    </location>
</feature>
<evidence type="ECO:0000313" key="8">
    <source>
        <dbReference type="Proteomes" id="UP000002730"/>
    </source>
</evidence>
<feature type="transmembrane region" description="Helical" evidence="6">
    <location>
        <begin position="267"/>
        <end position="287"/>
    </location>
</feature>
<feature type="transmembrane region" description="Helical" evidence="6">
    <location>
        <begin position="89"/>
        <end position="109"/>
    </location>
</feature>